<dbReference type="InterPro" id="IPR012867">
    <property type="entry name" value="DUF1648"/>
</dbReference>
<feature type="transmembrane region" description="Helical" evidence="1">
    <location>
        <begin position="180"/>
        <end position="200"/>
    </location>
</feature>
<dbReference type="RefSeq" id="WP_197010972.1">
    <property type="nucleotide sequence ID" value="NZ_BAABES010000031.1"/>
</dbReference>
<evidence type="ECO:0000256" key="1">
    <source>
        <dbReference type="SAM" id="Phobius"/>
    </source>
</evidence>
<dbReference type="AlphaFoldDB" id="A0A931DBV9"/>
<dbReference type="Pfam" id="PF07853">
    <property type="entry name" value="DUF1648"/>
    <property type="match status" value="1"/>
</dbReference>
<feature type="transmembrane region" description="Helical" evidence="1">
    <location>
        <begin position="86"/>
        <end position="104"/>
    </location>
</feature>
<dbReference type="EMBL" id="JADOUA010000001">
    <property type="protein sequence ID" value="MBG6088229.1"/>
    <property type="molecule type" value="Genomic_DNA"/>
</dbReference>
<feature type="chain" id="PRO_5037388589" description="DUF1648 domain-containing protein" evidence="2">
    <location>
        <begin position="21"/>
        <end position="329"/>
    </location>
</feature>
<reference evidence="4" key="1">
    <citation type="submission" date="2020-11" db="EMBL/GenBank/DDBJ databases">
        <title>Sequencing the genomes of 1000 actinobacteria strains.</title>
        <authorList>
            <person name="Klenk H.-P."/>
        </authorList>
    </citation>
    <scope>NUCLEOTIDE SEQUENCE</scope>
    <source>
        <strain evidence="4">DSM 43175</strain>
    </source>
</reference>
<keyword evidence="1" id="KW-0472">Membrane</keyword>
<keyword evidence="1" id="KW-0812">Transmembrane</keyword>
<evidence type="ECO:0000256" key="2">
    <source>
        <dbReference type="SAM" id="SignalP"/>
    </source>
</evidence>
<sequence length="329" mass="33111">MATRRSLFVTAGLAASAGLAAIPVAPLALRDRLPDPLATHWDGGGTPDGSSSFTVWLLVCGGIWLVLCGAAVITGLGGWGRRRTRAGFGALLGFGAGVTAGMIGSTLRANLDRASWREAGELGGGVIALVVLAAAAAALVGWLIGMTGSDATAPPPPGTPRLKVGAGQRAVWIGYVHNRLLAWLGGALAAAGAIGAPLVLLLPEPLTPGGPLGIPLVTLGLTGLVVLALSSARVTVDTRGLAVAFGPLGRPVRRIPRGRIAAAWAEDRSPAEAGGWGYRLGPKGTTVMLRGGECLVVQYDDGGRFAVSVDDAERGAALLNSLGEGPRAG</sequence>
<dbReference type="Proteomes" id="UP000614047">
    <property type="component" value="Unassembled WGS sequence"/>
</dbReference>
<gene>
    <name evidence="4" type="ORF">IW256_002342</name>
</gene>
<protein>
    <recommendedName>
        <fullName evidence="3">DUF1648 domain-containing protein</fullName>
    </recommendedName>
</protein>
<name>A0A931DBV9_9ACTN</name>
<organism evidence="4 5">
    <name type="scientific">Actinomadura viridis</name>
    <dbReference type="NCBI Taxonomy" id="58110"/>
    <lineage>
        <taxon>Bacteria</taxon>
        <taxon>Bacillati</taxon>
        <taxon>Actinomycetota</taxon>
        <taxon>Actinomycetes</taxon>
        <taxon>Streptosporangiales</taxon>
        <taxon>Thermomonosporaceae</taxon>
        <taxon>Actinomadura</taxon>
    </lineage>
</organism>
<keyword evidence="5" id="KW-1185">Reference proteome</keyword>
<feature type="transmembrane region" description="Helical" evidence="1">
    <location>
        <begin position="124"/>
        <end position="144"/>
    </location>
</feature>
<proteinExistence type="predicted"/>
<evidence type="ECO:0000259" key="3">
    <source>
        <dbReference type="Pfam" id="PF07853"/>
    </source>
</evidence>
<keyword evidence="1" id="KW-1133">Transmembrane helix</keyword>
<accession>A0A931DBV9</accession>
<feature type="transmembrane region" description="Helical" evidence="1">
    <location>
        <begin position="54"/>
        <end position="79"/>
    </location>
</feature>
<comment type="caution">
    <text evidence="4">The sequence shown here is derived from an EMBL/GenBank/DDBJ whole genome shotgun (WGS) entry which is preliminary data.</text>
</comment>
<evidence type="ECO:0000313" key="4">
    <source>
        <dbReference type="EMBL" id="MBG6088229.1"/>
    </source>
</evidence>
<feature type="domain" description="DUF1648" evidence="3">
    <location>
        <begin position="24"/>
        <end position="58"/>
    </location>
</feature>
<feature type="signal peptide" evidence="2">
    <location>
        <begin position="1"/>
        <end position="20"/>
    </location>
</feature>
<keyword evidence="2" id="KW-0732">Signal</keyword>
<evidence type="ECO:0000313" key="5">
    <source>
        <dbReference type="Proteomes" id="UP000614047"/>
    </source>
</evidence>
<feature type="transmembrane region" description="Helical" evidence="1">
    <location>
        <begin position="212"/>
        <end position="229"/>
    </location>
</feature>